<dbReference type="RefSeq" id="WP_134843167.1">
    <property type="nucleotide sequence ID" value="NZ_SGVY01000012.1"/>
</dbReference>
<keyword evidence="1" id="KW-0732">Signal</keyword>
<sequence>MKKNYLLLLAGMFASVVFANNKQTVKIDGNVSDKTVTEITFDGDNVTLNYADNSSETKDMSLVSLSFSYDSTTGINKIEEVKKSLQGKVFNLNGQLVGNSLEGLSKGIYIVNGKKVIIK</sequence>
<name>A0A4Y8VQ22_9BACT</name>
<reference evidence="2 3" key="1">
    <citation type="submission" date="2019-02" db="EMBL/GenBank/DDBJ databases">
        <title>Draft Genome Sequence of the Prevotella sp. BCRC 81118, Isolated from Human Feces.</title>
        <authorList>
            <person name="Huang C.-H."/>
        </authorList>
    </citation>
    <scope>NUCLEOTIDE SEQUENCE [LARGE SCALE GENOMIC DNA]</scope>
    <source>
        <strain evidence="2 3">BCRC 81118</strain>
    </source>
</reference>
<protein>
    <submittedName>
        <fullName evidence="2">Subtilase</fullName>
    </submittedName>
</protein>
<organism evidence="2 3">
    <name type="scientific">Segatella hominis</name>
    <dbReference type="NCBI Taxonomy" id="2518605"/>
    <lineage>
        <taxon>Bacteria</taxon>
        <taxon>Pseudomonadati</taxon>
        <taxon>Bacteroidota</taxon>
        <taxon>Bacteroidia</taxon>
        <taxon>Bacteroidales</taxon>
        <taxon>Prevotellaceae</taxon>
        <taxon>Segatella</taxon>
    </lineage>
</organism>
<proteinExistence type="predicted"/>
<accession>A0A4Y8VQ22</accession>
<evidence type="ECO:0000256" key="1">
    <source>
        <dbReference type="SAM" id="SignalP"/>
    </source>
</evidence>
<keyword evidence="3" id="KW-1185">Reference proteome</keyword>
<dbReference type="OrthoDB" id="1079741at2"/>
<feature type="chain" id="PRO_5021315065" evidence="1">
    <location>
        <begin position="20"/>
        <end position="119"/>
    </location>
</feature>
<evidence type="ECO:0000313" key="3">
    <source>
        <dbReference type="Proteomes" id="UP000297872"/>
    </source>
</evidence>
<comment type="caution">
    <text evidence="2">The sequence shown here is derived from an EMBL/GenBank/DDBJ whole genome shotgun (WGS) entry which is preliminary data.</text>
</comment>
<feature type="signal peptide" evidence="1">
    <location>
        <begin position="1"/>
        <end position="19"/>
    </location>
</feature>
<evidence type="ECO:0000313" key="2">
    <source>
        <dbReference type="EMBL" id="TFH82507.1"/>
    </source>
</evidence>
<dbReference type="GeneID" id="302994873"/>
<dbReference type="Proteomes" id="UP000297872">
    <property type="component" value="Unassembled WGS sequence"/>
</dbReference>
<dbReference type="EMBL" id="SGVY01000012">
    <property type="protein sequence ID" value="TFH82507.1"/>
    <property type="molecule type" value="Genomic_DNA"/>
</dbReference>
<dbReference type="AlphaFoldDB" id="A0A4Y8VQ22"/>
<gene>
    <name evidence="2" type="ORF">EXN75_06135</name>
</gene>